<dbReference type="GO" id="GO:0046872">
    <property type="term" value="F:metal ion binding"/>
    <property type="evidence" value="ECO:0007669"/>
    <property type="project" value="UniProtKB-UniRule"/>
</dbReference>
<evidence type="ECO:0000256" key="13">
    <source>
        <dbReference type="ARBA" id="ARBA00023242"/>
    </source>
</evidence>
<dbReference type="GO" id="GO:0003677">
    <property type="term" value="F:DNA binding"/>
    <property type="evidence" value="ECO:0007669"/>
    <property type="project" value="UniProtKB-UniRule"/>
</dbReference>
<protein>
    <recommendedName>
        <fullName evidence="4 15">Crossover junction endonuclease MUS81</fullName>
        <ecNumber evidence="15">3.1.22.-</ecNumber>
    </recommendedName>
</protein>
<dbReference type="OrthoDB" id="5963188at2759"/>
<evidence type="ECO:0000256" key="10">
    <source>
        <dbReference type="ARBA" id="ARBA00022842"/>
    </source>
</evidence>
<comment type="caution">
    <text evidence="17">The sequence shown here is derived from an EMBL/GenBank/DDBJ whole genome shotgun (WGS) entry which is preliminary data.</text>
</comment>
<dbReference type="InterPro" id="IPR047417">
    <property type="entry name" value="WHD_MUS81"/>
</dbReference>
<dbReference type="GO" id="GO:0031573">
    <property type="term" value="P:mitotic intra-S DNA damage checkpoint signaling"/>
    <property type="evidence" value="ECO:0007669"/>
    <property type="project" value="TreeGrafter"/>
</dbReference>
<dbReference type="InterPro" id="IPR042530">
    <property type="entry name" value="EME1/EME2_C"/>
</dbReference>
<dbReference type="Gene3D" id="3.40.50.10130">
    <property type="match status" value="1"/>
</dbReference>
<dbReference type="InterPro" id="IPR006166">
    <property type="entry name" value="ERCC4_domain"/>
</dbReference>
<dbReference type="GO" id="GO:0048476">
    <property type="term" value="C:Holliday junction resolvase complex"/>
    <property type="evidence" value="ECO:0007669"/>
    <property type="project" value="UniProtKB-UniRule"/>
</dbReference>
<dbReference type="Pfam" id="PF21292">
    <property type="entry name" value="EME1-MUS81_C"/>
    <property type="match status" value="1"/>
</dbReference>
<dbReference type="SUPFAM" id="SSF47802">
    <property type="entry name" value="DNA polymerase beta, N-terminal domain-like"/>
    <property type="match status" value="1"/>
</dbReference>
<dbReference type="InterPro" id="IPR033309">
    <property type="entry name" value="Mus81"/>
</dbReference>
<evidence type="ECO:0000259" key="16">
    <source>
        <dbReference type="SMART" id="SM00891"/>
    </source>
</evidence>
<dbReference type="InterPro" id="IPR027421">
    <property type="entry name" value="DNA_pol_lamdba_lyase_dom_sf"/>
</dbReference>
<dbReference type="CDD" id="cd21036">
    <property type="entry name" value="WH_MUS81"/>
    <property type="match status" value="1"/>
</dbReference>
<dbReference type="Gene3D" id="1.10.10.10">
    <property type="entry name" value="Winged helix-like DNA-binding domain superfamily/Winged helix DNA-binding domain"/>
    <property type="match status" value="1"/>
</dbReference>
<dbReference type="Gene3D" id="1.10.150.670">
    <property type="entry name" value="Crossover junction endonuclease EME1, DNA-binding domain"/>
    <property type="match status" value="1"/>
</dbReference>
<sequence>MATDDKSDDKKSLILKWLTQWRDQSRQHGSKLEYVYGKALKTLREHPHPISSCDDCKKLKNFGPKICEKINKEFTKLNNTGDDRLLSKTAVSSQQYSPKRTLTDILPVAVRPKRPLICTPKQSANIFAKNSPPVKITKTATQRNVKNWVPTPGQTPFAILVALLRRHLEFDDSRVNKLDLQDMAELYTTTRPLILTAALNSLIHRRQLVDKTSDRNARYFLTDSGRKLAIQLAKQCPMLKDFVARFLNDKNNLITNYFETRDCTESIQTPCQNFILEAGTYDIVLCIDTRERYSDRNGTQNRTAFPVALQQKGILIEIRTLPLGDFVWIAREKIQTSTDSNNQTIVQQQQQQKKVRRELVLDYIIERKRIDDLASSIKGHRWNEQKFRLRNSGIRNPMYLIEYFGKKSRKQDHGYLSAATLEQAISNCEIDGFEIKLTDSFDETVRYLANMSRSLQCYYQNKSLLSCQDKKQLGRTCAKDFVYMTFNEFVTNSSKITIFTAKEMFIKHLLQIRGLSMKKVETLIKKFPTIRSLFQAYSMLKHDDDSKRENLLTNLKCDSLSGTQDRRLGPVLSKKINYFYN</sequence>
<keyword evidence="8 15" id="KW-0227">DNA damage</keyword>
<evidence type="ECO:0000256" key="7">
    <source>
        <dbReference type="ARBA" id="ARBA00022759"/>
    </source>
</evidence>
<reference evidence="17" key="1">
    <citation type="submission" date="2020-06" db="EMBL/GenBank/DDBJ databases">
        <authorList>
            <person name="Ji K."/>
            <person name="Li J."/>
        </authorList>
    </citation>
    <scope>NUCLEOTIDE SEQUENCE</scope>
    <source>
        <strain evidence="17">JKM2019</strain>
        <tissue evidence="17">Whole body</tissue>
    </source>
</reference>
<name>A0A9D4P072_DERFA</name>
<dbReference type="InterPro" id="IPR036388">
    <property type="entry name" value="WH-like_DNA-bd_sf"/>
</dbReference>
<evidence type="ECO:0000256" key="9">
    <source>
        <dbReference type="ARBA" id="ARBA00022801"/>
    </source>
</evidence>
<reference evidence="17" key="2">
    <citation type="journal article" date="2021" name="World Allergy Organ. J.">
        <title>Chromosome-level assembly of Dermatophagoides farinae genome and transcriptome reveals two novel allergens Der f 37 and Der f 39.</title>
        <authorList>
            <person name="Chen J."/>
            <person name="Cai Z."/>
            <person name="Fan D."/>
            <person name="Hu J."/>
            <person name="Hou Y."/>
            <person name="He Y."/>
            <person name="Zhang Z."/>
            <person name="Zhao Z."/>
            <person name="Gao P."/>
            <person name="Hu W."/>
            <person name="Sun J."/>
            <person name="Li J."/>
            <person name="Ji K."/>
        </authorList>
    </citation>
    <scope>NUCLEOTIDE SEQUENCE</scope>
    <source>
        <strain evidence="17">JKM2019</strain>
    </source>
</reference>
<evidence type="ECO:0000256" key="1">
    <source>
        <dbReference type="ARBA" id="ARBA00001946"/>
    </source>
</evidence>
<dbReference type="SUPFAM" id="SSF52980">
    <property type="entry name" value="Restriction endonuclease-like"/>
    <property type="match status" value="1"/>
</dbReference>
<feature type="domain" description="ERCC4" evidence="16">
    <location>
        <begin position="284"/>
        <end position="405"/>
    </location>
</feature>
<dbReference type="EMBL" id="SDOV01000004">
    <property type="protein sequence ID" value="KAH7641533.1"/>
    <property type="molecule type" value="Genomic_DNA"/>
</dbReference>
<keyword evidence="13 15" id="KW-0539">Nucleus</keyword>
<dbReference type="GO" id="GO:0005634">
    <property type="term" value="C:nucleus"/>
    <property type="evidence" value="ECO:0007669"/>
    <property type="project" value="UniProtKB-SubCell"/>
</dbReference>
<keyword evidence="9 15" id="KW-0378">Hydrolase</keyword>
<proteinExistence type="inferred from homology"/>
<dbReference type="Gene3D" id="1.10.150.110">
    <property type="entry name" value="DNA polymerase beta, N-terminal domain-like"/>
    <property type="match status" value="1"/>
</dbReference>
<keyword evidence="5 15" id="KW-0540">Nuclease</keyword>
<evidence type="ECO:0000256" key="5">
    <source>
        <dbReference type="ARBA" id="ARBA00022722"/>
    </source>
</evidence>
<dbReference type="GO" id="GO:0000712">
    <property type="term" value="P:resolution of meiotic recombination intermediates"/>
    <property type="evidence" value="ECO:0007669"/>
    <property type="project" value="TreeGrafter"/>
</dbReference>
<keyword evidence="6 15" id="KW-0479">Metal-binding</keyword>
<evidence type="ECO:0000256" key="6">
    <source>
        <dbReference type="ARBA" id="ARBA00022723"/>
    </source>
</evidence>
<dbReference type="GO" id="GO:0048257">
    <property type="term" value="F:3'-flap endonuclease activity"/>
    <property type="evidence" value="ECO:0007669"/>
    <property type="project" value="TreeGrafter"/>
</dbReference>
<keyword evidence="14" id="KW-0469">Meiosis</keyword>
<dbReference type="InterPro" id="IPR047416">
    <property type="entry name" value="XPF_nuclease_Mus81"/>
</dbReference>
<evidence type="ECO:0000256" key="2">
    <source>
        <dbReference type="ARBA" id="ARBA00004123"/>
    </source>
</evidence>
<evidence type="ECO:0000256" key="4">
    <source>
        <dbReference type="ARBA" id="ARBA00017114"/>
    </source>
</evidence>
<dbReference type="Proteomes" id="UP000828236">
    <property type="component" value="Unassembled WGS sequence"/>
</dbReference>
<dbReference type="Pfam" id="PF02732">
    <property type="entry name" value="ERCC4"/>
    <property type="match status" value="1"/>
</dbReference>
<dbReference type="FunFam" id="3.40.50.10130:FF:000005">
    <property type="entry name" value="crossover junction endonuclease MUS81 isoform X1"/>
    <property type="match status" value="1"/>
</dbReference>
<evidence type="ECO:0000256" key="14">
    <source>
        <dbReference type="ARBA" id="ARBA00023254"/>
    </source>
</evidence>
<dbReference type="SMART" id="SM00891">
    <property type="entry name" value="ERCC4"/>
    <property type="match status" value="1"/>
</dbReference>
<comment type="subunit">
    <text evidence="15">Interacts with EME1.</text>
</comment>
<evidence type="ECO:0000256" key="3">
    <source>
        <dbReference type="ARBA" id="ARBA00010015"/>
    </source>
</evidence>
<comment type="similarity">
    <text evidence="3 15">Belongs to the XPF family.</text>
</comment>
<dbReference type="Pfam" id="PF14716">
    <property type="entry name" value="HHH_8"/>
    <property type="match status" value="1"/>
</dbReference>
<keyword evidence="10 15" id="KW-0460">Magnesium</keyword>
<dbReference type="CDD" id="cd20074">
    <property type="entry name" value="XPF_nuclease_Mus81"/>
    <property type="match status" value="1"/>
</dbReference>
<evidence type="ECO:0000256" key="11">
    <source>
        <dbReference type="ARBA" id="ARBA00023172"/>
    </source>
</evidence>
<comment type="subcellular location">
    <subcellularLocation>
        <location evidence="2 15">Nucleus</location>
    </subcellularLocation>
</comment>
<accession>A0A9D4P072</accession>
<dbReference type="GO" id="GO:0008821">
    <property type="term" value="F:crossover junction DNA endonuclease activity"/>
    <property type="evidence" value="ECO:0007669"/>
    <property type="project" value="UniProtKB-UniRule"/>
</dbReference>
<evidence type="ECO:0000256" key="8">
    <source>
        <dbReference type="ARBA" id="ARBA00022763"/>
    </source>
</evidence>
<dbReference type="PANTHER" id="PTHR13451:SF0">
    <property type="entry name" value="CROSSOVER JUNCTION ENDONUCLEASE MUS81"/>
    <property type="match status" value="1"/>
</dbReference>
<dbReference type="AlphaFoldDB" id="A0A9D4P072"/>
<keyword evidence="11 15" id="KW-0233">DNA recombination</keyword>
<keyword evidence="7 15" id="KW-0255">Endonuclease</keyword>
<dbReference type="EC" id="3.1.22.-" evidence="15"/>
<dbReference type="PANTHER" id="PTHR13451">
    <property type="entry name" value="CLASS II CROSSOVER JUNCTION ENDONUCLEASE MUS81"/>
    <property type="match status" value="1"/>
</dbReference>
<evidence type="ECO:0000256" key="12">
    <source>
        <dbReference type="ARBA" id="ARBA00023204"/>
    </source>
</evidence>
<evidence type="ECO:0000313" key="17">
    <source>
        <dbReference type="EMBL" id="KAH7641533.1"/>
    </source>
</evidence>
<gene>
    <name evidence="17" type="ORF">HUG17_4577</name>
</gene>
<dbReference type="InterPro" id="IPR010996">
    <property type="entry name" value="HHH_MUS81"/>
</dbReference>
<organism evidence="17">
    <name type="scientific">Dermatophagoides farinae</name>
    <name type="common">American house dust mite</name>
    <dbReference type="NCBI Taxonomy" id="6954"/>
    <lineage>
        <taxon>Eukaryota</taxon>
        <taxon>Metazoa</taxon>
        <taxon>Ecdysozoa</taxon>
        <taxon>Arthropoda</taxon>
        <taxon>Chelicerata</taxon>
        <taxon>Arachnida</taxon>
        <taxon>Acari</taxon>
        <taxon>Acariformes</taxon>
        <taxon>Sarcoptiformes</taxon>
        <taxon>Astigmata</taxon>
        <taxon>Psoroptidia</taxon>
        <taxon>Analgoidea</taxon>
        <taxon>Pyroglyphidae</taxon>
        <taxon>Dermatophagoidinae</taxon>
        <taxon>Dermatophagoides</taxon>
    </lineage>
</organism>
<dbReference type="InterPro" id="IPR011335">
    <property type="entry name" value="Restrct_endonuc-II-like"/>
</dbReference>
<comment type="cofactor">
    <cofactor evidence="1 15">
        <name>Mg(2+)</name>
        <dbReference type="ChEBI" id="CHEBI:18420"/>
    </cofactor>
</comment>
<dbReference type="GO" id="GO:0000727">
    <property type="term" value="P:double-strand break repair via break-induced replication"/>
    <property type="evidence" value="ECO:0007669"/>
    <property type="project" value="UniProtKB-UniRule"/>
</dbReference>
<comment type="function">
    <text evidence="15">Interacts with EME1 to form a DNA structure-specific endonuclease with substrate preference for branched DNA structures with a 5'-end at the branch nick. Typical substrates include 3'-flap structures, D-loops, replication forks and nicked Holliday junctions. May be required in mitosis for the processing of stalled or collapsed replication fork intermediates. May be required in meiosis for the repair of meiosis-specific double strand breaks subsequent to single-end invasion (SEI).</text>
</comment>
<evidence type="ECO:0000256" key="15">
    <source>
        <dbReference type="RuleBase" id="RU369042"/>
    </source>
</evidence>
<keyword evidence="12 15" id="KW-0234">DNA repair</keyword>
<dbReference type="GO" id="GO:0006308">
    <property type="term" value="P:DNA catabolic process"/>
    <property type="evidence" value="ECO:0007669"/>
    <property type="project" value="UniProtKB-UniRule"/>
</dbReference>